<evidence type="ECO:0008006" key="3">
    <source>
        <dbReference type="Google" id="ProtNLM"/>
    </source>
</evidence>
<dbReference type="Proteomes" id="UP000717634">
    <property type="component" value="Unassembled WGS sequence"/>
</dbReference>
<keyword evidence="2" id="KW-1185">Reference proteome</keyword>
<evidence type="ECO:0000313" key="2">
    <source>
        <dbReference type="Proteomes" id="UP000717634"/>
    </source>
</evidence>
<dbReference type="EMBL" id="JAAVTK010000004">
    <property type="protein sequence ID" value="NKI89254.1"/>
    <property type="molecule type" value="Genomic_DNA"/>
</dbReference>
<dbReference type="InterPro" id="IPR025355">
    <property type="entry name" value="DUF4259"/>
</dbReference>
<dbReference type="RefSeq" id="WP_168672888.1">
    <property type="nucleotide sequence ID" value="NZ_JAAVTK010000004.1"/>
</dbReference>
<reference evidence="1 2" key="1">
    <citation type="submission" date="2020-03" db="EMBL/GenBank/DDBJ databases">
        <title>Genomic Encyclopedia of Type Strains, Phase IV (KMG-V): Genome sequencing to study the core and pangenomes of soil and plant-associated prokaryotes.</title>
        <authorList>
            <person name="Whitman W."/>
        </authorList>
    </citation>
    <scope>NUCLEOTIDE SEQUENCE [LARGE SCALE GENOMIC DNA]</scope>
    <source>
        <strain evidence="1 2">1B</strain>
    </source>
</reference>
<proteinExistence type="predicted"/>
<sequence>MGAWGHQNFENDSAMDFVGEFIESPSLDVINEALSVVIEAGAEEEYIEVDEASAALAAAEIVAAALGQAATDVPEELPASIQKIGLTVDDKMLKKARKAVKQVLRESELQELWQEGGEPNEWQQVQEGLLKRLGQV</sequence>
<dbReference type="Pfam" id="PF14078">
    <property type="entry name" value="DUF4259"/>
    <property type="match status" value="1"/>
</dbReference>
<organism evidence="1 2">
    <name type="scientific">Hymenobacter artigasi</name>
    <dbReference type="NCBI Taxonomy" id="2719616"/>
    <lineage>
        <taxon>Bacteria</taxon>
        <taxon>Pseudomonadati</taxon>
        <taxon>Bacteroidota</taxon>
        <taxon>Cytophagia</taxon>
        <taxon>Cytophagales</taxon>
        <taxon>Hymenobacteraceae</taxon>
        <taxon>Hymenobacter</taxon>
    </lineage>
</organism>
<accession>A0ABX1HG73</accession>
<comment type="caution">
    <text evidence="1">The sequence shown here is derived from an EMBL/GenBank/DDBJ whole genome shotgun (WGS) entry which is preliminary data.</text>
</comment>
<protein>
    <recommendedName>
        <fullName evidence="3">DUF4259 domain-containing protein</fullName>
    </recommendedName>
</protein>
<name>A0ABX1HG73_9BACT</name>
<evidence type="ECO:0000313" key="1">
    <source>
        <dbReference type="EMBL" id="NKI89254.1"/>
    </source>
</evidence>
<gene>
    <name evidence="1" type="ORF">HBN54_001849</name>
</gene>